<dbReference type="Proteomes" id="UP000321907">
    <property type="component" value="Unassembled WGS sequence"/>
</dbReference>
<feature type="transmembrane region" description="Helical" evidence="1">
    <location>
        <begin position="233"/>
        <end position="254"/>
    </location>
</feature>
<keyword evidence="1" id="KW-0472">Membrane</keyword>
<feature type="transmembrane region" description="Helical" evidence="1">
    <location>
        <begin position="132"/>
        <end position="150"/>
    </location>
</feature>
<keyword evidence="3" id="KW-1185">Reference proteome</keyword>
<feature type="transmembrane region" description="Helical" evidence="1">
    <location>
        <begin position="336"/>
        <end position="361"/>
    </location>
</feature>
<feature type="transmembrane region" description="Helical" evidence="1">
    <location>
        <begin position="410"/>
        <end position="428"/>
    </location>
</feature>
<comment type="caution">
    <text evidence="2">The sequence shown here is derived from an EMBL/GenBank/DDBJ whole genome shotgun (WGS) entry which is preliminary data.</text>
</comment>
<evidence type="ECO:0000313" key="2">
    <source>
        <dbReference type="EMBL" id="TXF87796.1"/>
    </source>
</evidence>
<evidence type="ECO:0000313" key="3">
    <source>
        <dbReference type="Proteomes" id="UP000321907"/>
    </source>
</evidence>
<keyword evidence="1" id="KW-1133">Transmembrane helix</keyword>
<feature type="transmembrane region" description="Helical" evidence="1">
    <location>
        <begin position="156"/>
        <end position="174"/>
    </location>
</feature>
<dbReference type="RefSeq" id="WP_147932006.1">
    <property type="nucleotide sequence ID" value="NZ_VOXD01000031.1"/>
</dbReference>
<gene>
    <name evidence="2" type="ORF">FUA23_17200</name>
</gene>
<proteinExistence type="predicted"/>
<organism evidence="2 3">
    <name type="scientific">Neolewinella aurantiaca</name>
    <dbReference type="NCBI Taxonomy" id="2602767"/>
    <lineage>
        <taxon>Bacteria</taxon>
        <taxon>Pseudomonadati</taxon>
        <taxon>Bacteroidota</taxon>
        <taxon>Saprospiria</taxon>
        <taxon>Saprospirales</taxon>
        <taxon>Lewinellaceae</taxon>
        <taxon>Neolewinella</taxon>
    </lineage>
</organism>
<evidence type="ECO:0000256" key="1">
    <source>
        <dbReference type="SAM" id="Phobius"/>
    </source>
</evidence>
<feature type="transmembrane region" description="Helical" evidence="1">
    <location>
        <begin position="181"/>
        <end position="197"/>
    </location>
</feature>
<dbReference type="OrthoDB" id="976311at2"/>
<reference evidence="2 3" key="1">
    <citation type="submission" date="2019-08" db="EMBL/GenBank/DDBJ databases">
        <title>Lewinella sp. strain SSH13 Genome sequencing and assembly.</title>
        <authorList>
            <person name="Kim I."/>
        </authorList>
    </citation>
    <scope>NUCLEOTIDE SEQUENCE [LARGE SCALE GENOMIC DNA]</scope>
    <source>
        <strain evidence="2 3">SSH13</strain>
    </source>
</reference>
<name>A0A5C7FKB1_9BACT</name>
<accession>A0A5C7FKB1</accession>
<keyword evidence="1" id="KW-0812">Transmembrane</keyword>
<feature type="transmembrane region" description="Helical" evidence="1">
    <location>
        <begin position="7"/>
        <end position="27"/>
    </location>
</feature>
<feature type="transmembrane region" description="Helical" evidence="1">
    <location>
        <begin position="203"/>
        <end position="226"/>
    </location>
</feature>
<feature type="transmembrane region" description="Helical" evidence="1">
    <location>
        <begin position="305"/>
        <end position="324"/>
    </location>
</feature>
<dbReference type="EMBL" id="VOXD01000031">
    <property type="protein sequence ID" value="TXF87796.1"/>
    <property type="molecule type" value="Genomic_DNA"/>
</dbReference>
<dbReference type="AlphaFoldDB" id="A0A5C7FKB1"/>
<protein>
    <submittedName>
        <fullName evidence="2">Uncharacterized protein</fullName>
    </submittedName>
</protein>
<feature type="transmembrane region" description="Helical" evidence="1">
    <location>
        <begin position="101"/>
        <end position="125"/>
    </location>
</feature>
<feature type="transmembrane region" description="Helical" evidence="1">
    <location>
        <begin position="381"/>
        <end position="398"/>
    </location>
</feature>
<sequence length="752" mass="84261">MRSPRLNSTLSGLLVFLAAGLLFSLYFKGLMWEPNLHAPTFGGDGLTIHYNLQYHTTYGEGVYLESQYFPHHESIFMTDAQALVAVVMAGLKPVFPDIGQYATGISNTLIFWSSPLAVLFLFFIFRRMGVRWPLAFLFGCVIAMMSPQILRQLGGQYTLGFTFLLPMVAWYQLAYEKGKRYWLKSLAVTLMIILIGLNNPYLYAVASALLMGAAGVGILFKITGLVRLPWNQLLQWVAVCLVATFAIAATLAAFDQVEDRVEVPFGFFHNIAAWGGMLTDANTFSYDFLRRVLPDLDTPRRENQMYLGLIPVLLGLALPFILLLPKARKIVGLTQVPTLLVLLVGTLPCLILGFGLPFVYFEDWTYDNLGSLLQFRAPVRFSWPLFYLLAIVAGYVLHQLYEHWSGTKKVWLLAIPLLIWGIDAHQFLAGHTTGKAGPSAFTPTSIQEKSDLADELRIDTSSFSCIYLLPTEQGWSDKIHQDGSWRSNHDGYKLSIATGLPLLNGKLSRVGLNRVLRSLQVVSHSLIEKPALGELPAGKDILLLASNENELDPHEARLLGTGKPLFSNEKVELRRVSPAALLARTQDARKVARQDTSALATPLLRIPFEENTQHAFFGQGAEKVAPGWTTFPLPALQDSTLTDSLELSLWVFADKSRFGGPKFYLRQLDSEGKRISELKFWTNETFDTQNGWLRVAFSFKPDPLLSKLELVGQYEFPYFIDELWLRNARTNVRLAGKNGTLIYNNYIIKEAG</sequence>